<dbReference type="PRINTS" id="PR00449">
    <property type="entry name" value="RASTRNSFRMNG"/>
</dbReference>
<dbReference type="InterPro" id="IPR050227">
    <property type="entry name" value="Rab"/>
</dbReference>
<keyword evidence="2" id="KW-0342">GTP-binding</keyword>
<accession>A0ABR2KLT7</accession>
<dbReference type="EMBL" id="JAPFFF010000004">
    <property type="protein sequence ID" value="KAK8892104.1"/>
    <property type="molecule type" value="Genomic_DNA"/>
</dbReference>
<keyword evidence="1" id="KW-0547">Nucleotide-binding</keyword>
<organism evidence="3 4">
    <name type="scientific">Tritrichomonas musculus</name>
    <dbReference type="NCBI Taxonomy" id="1915356"/>
    <lineage>
        <taxon>Eukaryota</taxon>
        <taxon>Metamonada</taxon>
        <taxon>Parabasalia</taxon>
        <taxon>Tritrichomonadida</taxon>
        <taxon>Tritrichomonadidae</taxon>
        <taxon>Tritrichomonas</taxon>
    </lineage>
</organism>
<dbReference type="NCBIfam" id="TIGR00231">
    <property type="entry name" value="small_GTP"/>
    <property type="match status" value="1"/>
</dbReference>
<proteinExistence type="predicted"/>
<dbReference type="InterPro" id="IPR027417">
    <property type="entry name" value="P-loop_NTPase"/>
</dbReference>
<evidence type="ECO:0000313" key="3">
    <source>
        <dbReference type="EMBL" id="KAK8892104.1"/>
    </source>
</evidence>
<evidence type="ECO:0000256" key="1">
    <source>
        <dbReference type="ARBA" id="ARBA00022741"/>
    </source>
</evidence>
<evidence type="ECO:0000256" key="2">
    <source>
        <dbReference type="ARBA" id="ARBA00023134"/>
    </source>
</evidence>
<name>A0ABR2KLT7_9EUKA</name>
<protein>
    <recommendedName>
        <fullName evidence="5">Small GTP-binding protein</fullName>
    </recommendedName>
</protein>
<reference evidence="3 4" key="1">
    <citation type="submission" date="2024-04" db="EMBL/GenBank/DDBJ databases">
        <title>Tritrichomonas musculus Genome.</title>
        <authorList>
            <person name="Alves-Ferreira E."/>
            <person name="Grigg M."/>
            <person name="Lorenzi H."/>
            <person name="Galac M."/>
        </authorList>
    </citation>
    <scope>NUCLEOTIDE SEQUENCE [LARGE SCALE GENOMIC DNA]</scope>
    <source>
        <strain evidence="3 4">EAF2021</strain>
    </source>
</reference>
<dbReference type="InterPro" id="IPR001806">
    <property type="entry name" value="Small_GTPase"/>
</dbReference>
<evidence type="ECO:0008006" key="5">
    <source>
        <dbReference type="Google" id="ProtNLM"/>
    </source>
</evidence>
<gene>
    <name evidence="3" type="ORF">M9Y10_029326</name>
</gene>
<dbReference type="Pfam" id="PF00071">
    <property type="entry name" value="Ras"/>
    <property type="match status" value="1"/>
</dbReference>
<dbReference type="SMART" id="SM00175">
    <property type="entry name" value="RAB"/>
    <property type="match status" value="1"/>
</dbReference>
<dbReference type="Gene3D" id="3.40.50.300">
    <property type="entry name" value="P-loop containing nucleotide triphosphate hydrolases"/>
    <property type="match status" value="1"/>
</dbReference>
<dbReference type="SUPFAM" id="SSF52540">
    <property type="entry name" value="P-loop containing nucleoside triphosphate hydrolases"/>
    <property type="match status" value="1"/>
</dbReference>
<sequence>MEAKAPITVLFLGDASVGKTSIIHTKFHENIDPVPTINTASFTINVNGVSLLLYDTAGQERFHSTTTFFYRQASIAVIVFDVSNIQSFENLDYWINSLHDYIGNLKIILVGNKVDVGRSFEKERIREFADRLNCEYVFTSALTGDGIDELFNTIAEASSNINIPVSTDDSVEVVCDSKKKTTCC</sequence>
<dbReference type="PROSITE" id="PS51419">
    <property type="entry name" value="RAB"/>
    <property type="match status" value="1"/>
</dbReference>
<dbReference type="InterPro" id="IPR005225">
    <property type="entry name" value="Small_GTP-bd"/>
</dbReference>
<comment type="caution">
    <text evidence="3">The sequence shown here is derived from an EMBL/GenBank/DDBJ whole genome shotgun (WGS) entry which is preliminary data.</text>
</comment>
<dbReference type="SMART" id="SM00174">
    <property type="entry name" value="RHO"/>
    <property type="match status" value="1"/>
</dbReference>
<dbReference type="CDD" id="cd00154">
    <property type="entry name" value="Rab"/>
    <property type="match status" value="1"/>
</dbReference>
<dbReference type="PANTHER" id="PTHR47977">
    <property type="entry name" value="RAS-RELATED PROTEIN RAB"/>
    <property type="match status" value="1"/>
</dbReference>
<evidence type="ECO:0000313" key="4">
    <source>
        <dbReference type="Proteomes" id="UP001470230"/>
    </source>
</evidence>
<keyword evidence="4" id="KW-1185">Reference proteome</keyword>
<dbReference type="SMART" id="SM00173">
    <property type="entry name" value="RAS"/>
    <property type="match status" value="1"/>
</dbReference>
<dbReference type="Proteomes" id="UP001470230">
    <property type="component" value="Unassembled WGS sequence"/>
</dbReference>